<keyword evidence="11" id="KW-1185">Reference proteome</keyword>
<feature type="domain" description="Response regulatory" evidence="8">
    <location>
        <begin position="4"/>
        <end position="117"/>
    </location>
</feature>
<accession>A0ABS5QW47</accession>
<feature type="DNA-binding region" description="OmpR/PhoB-type" evidence="7">
    <location>
        <begin position="128"/>
        <end position="226"/>
    </location>
</feature>
<dbReference type="Pfam" id="PF00486">
    <property type="entry name" value="Trans_reg_C"/>
    <property type="match status" value="1"/>
</dbReference>
<keyword evidence="4 7" id="KW-0238">DNA-binding</keyword>
<dbReference type="SUPFAM" id="SSF46894">
    <property type="entry name" value="C-terminal effector domain of the bipartite response regulators"/>
    <property type="match status" value="1"/>
</dbReference>
<dbReference type="InterPro" id="IPR016032">
    <property type="entry name" value="Sig_transdc_resp-reg_C-effctor"/>
</dbReference>
<gene>
    <name evidence="10" type="ORF">G6R28_05085</name>
</gene>
<dbReference type="InterPro" id="IPR011006">
    <property type="entry name" value="CheY-like_superfamily"/>
</dbReference>
<dbReference type="SUPFAM" id="SSF52172">
    <property type="entry name" value="CheY-like"/>
    <property type="match status" value="1"/>
</dbReference>
<evidence type="ECO:0000256" key="6">
    <source>
        <dbReference type="PROSITE-ProRule" id="PRU00169"/>
    </source>
</evidence>
<evidence type="ECO:0000313" key="11">
    <source>
        <dbReference type="Proteomes" id="UP000735205"/>
    </source>
</evidence>
<dbReference type="PROSITE" id="PS51755">
    <property type="entry name" value="OMPR_PHOB"/>
    <property type="match status" value="1"/>
</dbReference>
<dbReference type="InterPro" id="IPR001867">
    <property type="entry name" value="OmpR/PhoB-type_DNA-bd"/>
</dbReference>
<proteinExistence type="predicted"/>
<dbReference type="CDD" id="cd00383">
    <property type="entry name" value="trans_reg_C"/>
    <property type="match status" value="1"/>
</dbReference>
<dbReference type="Gene3D" id="6.10.250.690">
    <property type="match status" value="1"/>
</dbReference>
<evidence type="ECO:0000256" key="1">
    <source>
        <dbReference type="ARBA" id="ARBA00022553"/>
    </source>
</evidence>
<keyword evidence="2" id="KW-0902">Two-component regulatory system</keyword>
<feature type="domain" description="OmpR/PhoB-type" evidence="9">
    <location>
        <begin position="128"/>
        <end position="226"/>
    </location>
</feature>
<evidence type="ECO:0000259" key="8">
    <source>
        <dbReference type="PROSITE" id="PS50110"/>
    </source>
</evidence>
<dbReference type="SMART" id="SM00862">
    <property type="entry name" value="Trans_reg_C"/>
    <property type="match status" value="1"/>
</dbReference>
<dbReference type="EMBL" id="JAAMFJ010000002">
    <property type="protein sequence ID" value="MBS9336601.1"/>
    <property type="molecule type" value="Genomic_DNA"/>
</dbReference>
<keyword evidence="5" id="KW-0804">Transcription</keyword>
<evidence type="ECO:0000256" key="7">
    <source>
        <dbReference type="PROSITE-ProRule" id="PRU01091"/>
    </source>
</evidence>
<dbReference type="Proteomes" id="UP000735205">
    <property type="component" value="Unassembled WGS sequence"/>
</dbReference>
<keyword evidence="1 6" id="KW-0597">Phosphoprotein</keyword>
<dbReference type="Gene3D" id="3.40.50.2300">
    <property type="match status" value="1"/>
</dbReference>
<evidence type="ECO:0000313" key="10">
    <source>
        <dbReference type="EMBL" id="MBS9336601.1"/>
    </source>
</evidence>
<dbReference type="Pfam" id="PF00072">
    <property type="entry name" value="Response_reg"/>
    <property type="match status" value="1"/>
</dbReference>
<evidence type="ECO:0000256" key="2">
    <source>
        <dbReference type="ARBA" id="ARBA00023012"/>
    </source>
</evidence>
<dbReference type="PROSITE" id="PS50110">
    <property type="entry name" value="RESPONSE_REGULATORY"/>
    <property type="match status" value="1"/>
</dbReference>
<feature type="modified residue" description="4-aspartylphosphate" evidence="6">
    <location>
        <position position="53"/>
    </location>
</feature>
<name>A0ABS5QW47_9LACO</name>
<organism evidence="10 11">
    <name type="scientific">Fructobacillus papyrifericola</name>
    <dbReference type="NCBI Taxonomy" id="2713172"/>
    <lineage>
        <taxon>Bacteria</taxon>
        <taxon>Bacillati</taxon>
        <taxon>Bacillota</taxon>
        <taxon>Bacilli</taxon>
        <taxon>Lactobacillales</taxon>
        <taxon>Lactobacillaceae</taxon>
        <taxon>Fructobacillus</taxon>
    </lineage>
</organism>
<sequence length="226" mass="25478">MSERLFIVEDNQEIVQLLEKGLSGWGFSTTACQDFHDVDKEIAASKADLVIMDVNLPFRNGFYWTQEIRKKASVPILFLSSRQEDTDQIMAMNLGADDYMTKPFNLDLLIVKIQALLRRSAKTSPANQTILSFGDFSLNILENELVKGSDSIALSKNETKLLFPLFEKAGQVVSKETLMEALWDDELFVDRNTLSVMVNRIRTKTKAIGFDEHLATVKGKGLSLHD</sequence>
<comment type="caution">
    <text evidence="10">The sequence shown here is derived from an EMBL/GenBank/DDBJ whole genome shotgun (WGS) entry which is preliminary data.</text>
</comment>
<dbReference type="PANTHER" id="PTHR48111">
    <property type="entry name" value="REGULATOR OF RPOS"/>
    <property type="match status" value="1"/>
</dbReference>
<keyword evidence="3" id="KW-0805">Transcription regulation</keyword>
<dbReference type="InterPro" id="IPR039420">
    <property type="entry name" value="WalR-like"/>
</dbReference>
<dbReference type="RefSeq" id="WP_213793153.1">
    <property type="nucleotide sequence ID" value="NZ_JAAMFJ010000002.1"/>
</dbReference>
<evidence type="ECO:0000256" key="4">
    <source>
        <dbReference type="ARBA" id="ARBA00023125"/>
    </source>
</evidence>
<dbReference type="SMART" id="SM00448">
    <property type="entry name" value="REC"/>
    <property type="match status" value="1"/>
</dbReference>
<dbReference type="InterPro" id="IPR036388">
    <property type="entry name" value="WH-like_DNA-bd_sf"/>
</dbReference>
<reference evidence="10 11" key="1">
    <citation type="submission" date="2020-02" db="EMBL/GenBank/DDBJ databases">
        <title>Fructobacillus sp. isolated from paper mulberry of Taiwan.</title>
        <authorList>
            <person name="Lin S.-T."/>
        </authorList>
    </citation>
    <scope>NUCLEOTIDE SEQUENCE [LARGE SCALE GENOMIC DNA]</scope>
    <source>
        <strain evidence="10 11">M1-21</strain>
    </source>
</reference>
<evidence type="ECO:0000256" key="5">
    <source>
        <dbReference type="ARBA" id="ARBA00023163"/>
    </source>
</evidence>
<dbReference type="InterPro" id="IPR001789">
    <property type="entry name" value="Sig_transdc_resp-reg_receiver"/>
</dbReference>
<dbReference type="PROSITE" id="PS51257">
    <property type="entry name" value="PROKAR_LIPOPROTEIN"/>
    <property type="match status" value="1"/>
</dbReference>
<evidence type="ECO:0000259" key="9">
    <source>
        <dbReference type="PROSITE" id="PS51755"/>
    </source>
</evidence>
<protein>
    <submittedName>
        <fullName evidence="10">Response regulator transcription factor</fullName>
    </submittedName>
</protein>
<dbReference type="PANTHER" id="PTHR48111:SF43">
    <property type="entry name" value="STAGE 0 SPORULATION PROTEIN A HOMOLOG"/>
    <property type="match status" value="1"/>
</dbReference>
<evidence type="ECO:0000256" key="3">
    <source>
        <dbReference type="ARBA" id="ARBA00023015"/>
    </source>
</evidence>
<dbReference type="Gene3D" id="1.10.10.10">
    <property type="entry name" value="Winged helix-like DNA-binding domain superfamily/Winged helix DNA-binding domain"/>
    <property type="match status" value="1"/>
</dbReference>